<dbReference type="Pfam" id="PF01547">
    <property type="entry name" value="SBP_bac_1"/>
    <property type="match status" value="1"/>
</dbReference>
<dbReference type="RefSeq" id="WP_130610617.1">
    <property type="nucleotide sequence ID" value="NZ_AP019400.1"/>
</dbReference>
<dbReference type="KEGG" id="cohn:KCTCHS21_33990"/>
<dbReference type="Proteomes" id="UP000289856">
    <property type="component" value="Chromosome"/>
</dbReference>
<sequence length="440" mass="47803">MYIKNRKLHMLVVVLLIASIGLIGCGKKSSDGNGGEEASAGKIKLTIGHFDIDANGALFQEALKEFRAEHPEVNLVEDGIPHDPYRIKMTTLGASGDLPDMFVANGSMLLDYIPKGYVGTLNEALDQDPEWRDSFLPNSFDEFTTDGKIYGIPTAMFSAHVIYYNKELFEKAGITSFPTTWDEFTAAIGKLKDSGVIPIAMGNKSNVPVGSVLFGTLADRYTGTEWFKEMKAGTAKFTDPDFVNALKALQNLAKIGTFNPDINSIDGMQANTLYFNKQAAMLIDGAWAMNGFTREAPKEVQEVTGLAVLPPVPGGKGDPNTVAGGAGWSIAYNSKLEGAKKEAAIALIKKVVGQEFGRKKIELNGQPPVKVAEYDESKLSPLSVEYFKLVSDKKFSPIYDIQLSPALVEVIYKGLQDLLIGGTTPEDLAKKIQSVRDTQK</sequence>
<organism evidence="1 2">
    <name type="scientific">Cohnella abietis</name>
    <dbReference type="NCBI Taxonomy" id="2507935"/>
    <lineage>
        <taxon>Bacteria</taxon>
        <taxon>Bacillati</taxon>
        <taxon>Bacillota</taxon>
        <taxon>Bacilli</taxon>
        <taxon>Bacillales</taxon>
        <taxon>Paenibacillaceae</taxon>
        <taxon>Cohnella</taxon>
    </lineage>
</organism>
<protein>
    <submittedName>
        <fullName evidence="1">ABC transporter substrate-binding protein</fullName>
    </submittedName>
</protein>
<evidence type="ECO:0000313" key="1">
    <source>
        <dbReference type="EMBL" id="BBI34000.1"/>
    </source>
</evidence>
<dbReference type="PROSITE" id="PS51257">
    <property type="entry name" value="PROKAR_LIPOPROTEIN"/>
    <property type="match status" value="1"/>
</dbReference>
<keyword evidence="2" id="KW-1185">Reference proteome</keyword>
<accession>A0A3T1D7D2</accession>
<dbReference type="AlphaFoldDB" id="A0A3T1D7D2"/>
<name>A0A3T1D7D2_9BACL</name>
<dbReference type="OrthoDB" id="9798191at2"/>
<dbReference type="PANTHER" id="PTHR43649">
    <property type="entry name" value="ARABINOSE-BINDING PROTEIN-RELATED"/>
    <property type="match status" value="1"/>
</dbReference>
<dbReference type="PANTHER" id="PTHR43649:SF12">
    <property type="entry name" value="DIACETYLCHITOBIOSE BINDING PROTEIN DASA"/>
    <property type="match status" value="1"/>
</dbReference>
<evidence type="ECO:0000313" key="2">
    <source>
        <dbReference type="Proteomes" id="UP000289856"/>
    </source>
</evidence>
<proteinExistence type="predicted"/>
<dbReference type="Gene3D" id="3.40.190.10">
    <property type="entry name" value="Periplasmic binding protein-like II"/>
    <property type="match status" value="2"/>
</dbReference>
<dbReference type="EMBL" id="AP019400">
    <property type="protein sequence ID" value="BBI34000.1"/>
    <property type="molecule type" value="Genomic_DNA"/>
</dbReference>
<gene>
    <name evidence="1" type="ORF">KCTCHS21_33990</name>
</gene>
<dbReference type="InterPro" id="IPR006059">
    <property type="entry name" value="SBP"/>
</dbReference>
<reference evidence="1 2" key="1">
    <citation type="submission" date="2019-01" db="EMBL/GenBank/DDBJ databases">
        <title>Complete genome sequence of Cohnella hallensis HS21 isolated from Korean fir (Abies koreana) rhizospheric soil.</title>
        <authorList>
            <person name="Jiang L."/>
            <person name="Kang S.W."/>
            <person name="Kim S."/>
            <person name="Jung J."/>
            <person name="Kim C.Y."/>
            <person name="Kim D.H."/>
            <person name="Kim S.W."/>
            <person name="Lee J."/>
        </authorList>
    </citation>
    <scope>NUCLEOTIDE SEQUENCE [LARGE SCALE GENOMIC DNA]</scope>
    <source>
        <strain evidence="1 2">HS21</strain>
    </source>
</reference>
<dbReference type="InterPro" id="IPR050490">
    <property type="entry name" value="Bact_solute-bd_prot1"/>
</dbReference>
<dbReference type="SUPFAM" id="SSF53850">
    <property type="entry name" value="Periplasmic binding protein-like II"/>
    <property type="match status" value="1"/>
</dbReference>